<evidence type="ECO:0000256" key="1">
    <source>
        <dbReference type="ARBA" id="ARBA00022679"/>
    </source>
</evidence>
<dbReference type="InterPro" id="IPR011006">
    <property type="entry name" value="CheY-like_superfamily"/>
</dbReference>
<dbReference type="PROSITE" id="PS50110">
    <property type="entry name" value="RESPONSE_REGULATORY"/>
    <property type="match status" value="1"/>
</dbReference>
<feature type="modified residue" description="4-aspartylphosphate" evidence="3">
    <location>
        <position position="56"/>
    </location>
</feature>
<dbReference type="GO" id="GO:0000160">
    <property type="term" value="P:phosphorelay signal transduction system"/>
    <property type="evidence" value="ECO:0007669"/>
    <property type="project" value="InterPro"/>
</dbReference>
<dbReference type="Proteomes" id="UP000317093">
    <property type="component" value="Chromosome"/>
</dbReference>
<dbReference type="SUPFAM" id="SSF109604">
    <property type="entry name" value="HD-domain/PDEase-like"/>
    <property type="match status" value="1"/>
</dbReference>
<dbReference type="InterPro" id="IPR001789">
    <property type="entry name" value="Sig_transdc_resp-reg_receiver"/>
</dbReference>
<dbReference type="SMART" id="SM00448">
    <property type="entry name" value="REC"/>
    <property type="match status" value="1"/>
</dbReference>
<dbReference type="CDD" id="cd00077">
    <property type="entry name" value="HDc"/>
    <property type="match status" value="1"/>
</dbReference>
<dbReference type="OrthoDB" id="9804747at2"/>
<evidence type="ECO:0000259" key="4">
    <source>
        <dbReference type="PROSITE" id="PS50110"/>
    </source>
</evidence>
<evidence type="ECO:0000313" key="6">
    <source>
        <dbReference type="EMBL" id="QDU60088.1"/>
    </source>
</evidence>
<dbReference type="AlphaFoldDB" id="A0A518AZ92"/>
<keyword evidence="2" id="KW-0418">Kinase</keyword>
<feature type="domain" description="Response regulatory" evidence="4">
    <location>
        <begin position="7"/>
        <end position="123"/>
    </location>
</feature>
<accession>A0A518AZ92</accession>
<reference evidence="6 7" key="1">
    <citation type="submission" date="2019-02" db="EMBL/GenBank/DDBJ databases">
        <title>Deep-cultivation of Planctomycetes and their phenomic and genomic characterization uncovers novel biology.</title>
        <authorList>
            <person name="Wiegand S."/>
            <person name="Jogler M."/>
            <person name="Boedeker C."/>
            <person name="Pinto D."/>
            <person name="Vollmers J."/>
            <person name="Rivas-Marin E."/>
            <person name="Kohn T."/>
            <person name="Peeters S.H."/>
            <person name="Heuer A."/>
            <person name="Rast P."/>
            <person name="Oberbeckmann S."/>
            <person name="Bunk B."/>
            <person name="Jeske O."/>
            <person name="Meyerdierks A."/>
            <person name="Storesund J.E."/>
            <person name="Kallscheuer N."/>
            <person name="Luecker S."/>
            <person name="Lage O.M."/>
            <person name="Pohl T."/>
            <person name="Merkel B.J."/>
            <person name="Hornburger P."/>
            <person name="Mueller R.-W."/>
            <person name="Bruemmer F."/>
            <person name="Labrenz M."/>
            <person name="Spormann A.M."/>
            <person name="Op den Camp H."/>
            <person name="Overmann J."/>
            <person name="Amann R."/>
            <person name="Jetten M.S.M."/>
            <person name="Mascher T."/>
            <person name="Medema M.H."/>
            <person name="Devos D.P."/>
            <person name="Kaster A.-K."/>
            <person name="Ovreas L."/>
            <person name="Rohde M."/>
            <person name="Galperin M.Y."/>
            <person name="Jogler C."/>
        </authorList>
    </citation>
    <scope>NUCLEOTIDE SEQUENCE [LARGE SCALE GENOMIC DNA]</scope>
    <source>
        <strain evidence="6 7">Pan216</strain>
    </source>
</reference>
<dbReference type="InterPro" id="IPR052020">
    <property type="entry name" value="Cyclic_di-GMP/3'3'-cGAMP_PDE"/>
</dbReference>
<keyword evidence="1" id="KW-0808">Transferase</keyword>
<dbReference type="RefSeq" id="WP_145255381.1">
    <property type="nucleotide sequence ID" value="NZ_CP036279.1"/>
</dbReference>
<dbReference type="InterPro" id="IPR003018">
    <property type="entry name" value="GAF"/>
</dbReference>
<name>A0A518AZ92_9BACT</name>
<dbReference type="Gene3D" id="1.10.3210.10">
    <property type="entry name" value="Hypothetical protein af1432"/>
    <property type="match status" value="1"/>
</dbReference>
<sequence>MAPINGTVLIADDEDQIRNLCVSFLQRFGYETISARNGVEALELASDRVPDIVLIDVMMPRMTGLEVCRELKARHSTQHLPVVLMTGMDQPEDVVNGLQSGADDYVCKPLRLPELHLRLSNLIRRKQMFDMLHDHNEEMIETLGSQSRTLTELFTLSLQMNKSQHLDELLSVLTNSLSRMMDCRRVSVLMFNRSIRRWNIVASLGIPQDVATQISLSEDSPILRDMSAGGQPAIIDPTNAMAVELYGANGAMAFSELPVMLVPLSFSNELLGVITLTDRTWAEPGHFAPTDITVLTYVAQVAGIAIKNRLRQEQIRETQDVTIFALARLAESRDELTGNHLRRVQTYCRRLAESLRLSGHHQKALVPEFISELWRAAPMHDIGKVGISDNILLKPGRLTPEERKEMEQHTVIGGQTLEAAESLLHHDSFLSMAKDICYFHHEKWDGSGYPFGYSGEEIPLSARITACADVYDALTSARPYKPAFSHERAVGIIAEGRGTHFDPTICDVFLTLADEFNKIRLELQDNDVNAQAVETTFAQ</sequence>
<keyword evidence="6" id="KW-0378">Hydrolase</keyword>
<dbReference type="GO" id="GO:0016301">
    <property type="term" value="F:kinase activity"/>
    <property type="evidence" value="ECO:0007669"/>
    <property type="project" value="UniProtKB-KW"/>
</dbReference>
<dbReference type="EC" id="3.1.4.52" evidence="6"/>
<dbReference type="PANTHER" id="PTHR45228:SF5">
    <property type="entry name" value="CYCLIC DI-GMP PHOSPHODIESTERASE VC_1348-RELATED"/>
    <property type="match status" value="1"/>
</dbReference>
<dbReference type="InterPro" id="IPR037522">
    <property type="entry name" value="HD_GYP_dom"/>
</dbReference>
<dbReference type="SUPFAM" id="SSF52172">
    <property type="entry name" value="CheY-like"/>
    <property type="match status" value="1"/>
</dbReference>
<keyword evidence="7" id="KW-1185">Reference proteome</keyword>
<dbReference type="SMART" id="SM00065">
    <property type="entry name" value="GAF"/>
    <property type="match status" value="1"/>
</dbReference>
<gene>
    <name evidence="6" type="primary">rpfG_1</name>
    <name evidence="6" type="ORF">Pan216_09250</name>
</gene>
<evidence type="ECO:0000259" key="5">
    <source>
        <dbReference type="PROSITE" id="PS51832"/>
    </source>
</evidence>
<evidence type="ECO:0000256" key="3">
    <source>
        <dbReference type="PROSITE-ProRule" id="PRU00169"/>
    </source>
</evidence>
<organism evidence="6 7">
    <name type="scientific">Kolteria novifilia</name>
    <dbReference type="NCBI Taxonomy" id="2527975"/>
    <lineage>
        <taxon>Bacteria</taxon>
        <taxon>Pseudomonadati</taxon>
        <taxon>Planctomycetota</taxon>
        <taxon>Planctomycetia</taxon>
        <taxon>Kolteriales</taxon>
        <taxon>Kolteriaceae</taxon>
        <taxon>Kolteria</taxon>
    </lineage>
</organism>
<dbReference type="Gene3D" id="3.40.50.2300">
    <property type="match status" value="1"/>
</dbReference>
<dbReference type="KEGG" id="knv:Pan216_09250"/>
<evidence type="ECO:0000313" key="7">
    <source>
        <dbReference type="Proteomes" id="UP000317093"/>
    </source>
</evidence>
<dbReference type="PROSITE" id="PS51832">
    <property type="entry name" value="HD_GYP"/>
    <property type="match status" value="1"/>
</dbReference>
<dbReference type="PANTHER" id="PTHR45228">
    <property type="entry name" value="CYCLIC DI-GMP PHOSPHODIESTERASE TM_0186-RELATED"/>
    <property type="match status" value="1"/>
</dbReference>
<keyword evidence="3" id="KW-0597">Phosphoprotein</keyword>
<dbReference type="Gene3D" id="3.30.450.40">
    <property type="match status" value="1"/>
</dbReference>
<dbReference type="SMART" id="SM00471">
    <property type="entry name" value="HDc"/>
    <property type="match status" value="1"/>
</dbReference>
<evidence type="ECO:0000256" key="2">
    <source>
        <dbReference type="ARBA" id="ARBA00022777"/>
    </source>
</evidence>
<dbReference type="SUPFAM" id="SSF55781">
    <property type="entry name" value="GAF domain-like"/>
    <property type="match status" value="1"/>
</dbReference>
<dbReference type="InterPro" id="IPR029016">
    <property type="entry name" value="GAF-like_dom_sf"/>
</dbReference>
<feature type="domain" description="HD-GYP" evidence="5">
    <location>
        <begin position="315"/>
        <end position="525"/>
    </location>
</feature>
<dbReference type="EMBL" id="CP036279">
    <property type="protein sequence ID" value="QDU60088.1"/>
    <property type="molecule type" value="Genomic_DNA"/>
</dbReference>
<dbReference type="GO" id="GO:0071111">
    <property type="term" value="F:cyclic-guanylate-specific phosphodiesterase activity"/>
    <property type="evidence" value="ECO:0007669"/>
    <property type="project" value="UniProtKB-EC"/>
</dbReference>
<proteinExistence type="predicted"/>
<dbReference type="Pfam" id="PF01590">
    <property type="entry name" value="GAF"/>
    <property type="match status" value="1"/>
</dbReference>
<dbReference type="InterPro" id="IPR003607">
    <property type="entry name" value="HD/PDEase_dom"/>
</dbReference>
<dbReference type="Pfam" id="PF13487">
    <property type="entry name" value="HD_5"/>
    <property type="match status" value="1"/>
</dbReference>
<protein>
    <submittedName>
        <fullName evidence="6">Cyclic di-GMP phosphodiesterase response regulator RpfG</fullName>
        <ecNumber evidence="6">3.1.4.52</ecNumber>
    </submittedName>
</protein>
<dbReference type="Pfam" id="PF00072">
    <property type="entry name" value="Response_reg"/>
    <property type="match status" value="1"/>
</dbReference>